<comment type="catalytic activity">
    <reaction evidence="3">
        <text>[protein]-L-glutamate 5-O-methyl ester + H2O = L-glutamyl-[protein] + methanol + H(+)</text>
        <dbReference type="Rhea" id="RHEA:23236"/>
        <dbReference type="Rhea" id="RHEA-COMP:10208"/>
        <dbReference type="Rhea" id="RHEA-COMP:10311"/>
        <dbReference type="ChEBI" id="CHEBI:15377"/>
        <dbReference type="ChEBI" id="CHEBI:15378"/>
        <dbReference type="ChEBI" id="CHEBI:17790"/>
        <dbReference type="ChEBI" id="CHEBI:29973"/>
        <dbReference type="ChEBI" id="CHEBI:82795"/>
        <dbReference type="EC" id="3.1.1.61"/>
    </reaction>
</comment>
<evidence type="ECO:0000313" key="7">
    <source>
        <dbReference type="Proteomes" id="UP000006552"/>
    </source>
</evidence>
<dbReference type="GO" id="GO:0005737">
    <property type="term" value="C:cytoplasm"/>
    <property type="evidence" value="ECO:0007669"/>
    <property type="project" value="InterPro"/>
</dbReference>
<evidence type="ECO:0000256" key="3">
    <source>
        <dbReference type="ARBA" id="ARBA00048267"/>
    </source>
</evidence>
<keyword evidence="1 4" id="KW-0378">Hydrolase</keyword>
<dbReference type="SUPFAM" id="SSF52738">
    <property type="entry name" value="Methylesterase CheB, C-terminal domain"/>
    <property type="match status" value="1"/>
</dbReference>
<dbReference type="GO" id="GO:0006935">
    <property type="term" value="P:chemotaxis"/>
    <property type="evidence" value="ECO:0007669"/>
    <property type="project" value="UniProtKB-UniRule"/>
</dbReference>
<evidence type="ECO:0000256" key="1">
    <source>
        <dbReference type="ARBA" id="ARBA00022801"/>
    </source>
</evidence>
<gene>
    <name evidence="6" type="primary">cheB</name>
    <name evidence="6" type="ORF">ebA2148</name>
</gene>
<dbReference type="CDD" id="cd16433">
    <property type="entry name" value="CheB"/>
    <property type="match status" value="1"/>
</dbReference>
<dbReference type="Gene3D" id="3.40.50.180">
    <property type="entry name" value="Methylesterase CheB, C-terminal domain"/>
    <property type="match status" value="1"/>
</dbReference>
<dbReference type="AlphaFoldDB" id="Q5P5U5"/>
<dbReference type="InterPro" id="IPR011247">
    <property type="entry name" value="Chemotax_prot-Glu_Me-esterase"/>
</dbReference>
<dbReference type="InterPro" id="IPR000673">
    <property type="entry name" value="Sig_transdc_resp-reg_Me-estase"/>
</dbReference>
<dbReference type="eggNOG" id="COG2201">
    <property type="taxonomic scope" value="Bacteria"/>
</dbReference>
<dbReference type="PIRSF" id="PIRSF036461">
    <property type="entry name" value="Chmtx_methlestr"/>
    <property type="match status" value="1"/>
</dbReference>
<dbReference type="PANTHER" id="PTHR42872">
    <property type="entry name" value="PROTEIN-GLUTAMATE METHYLESTERASE/PROTEIN-GLUTAMINE GLUTAMINASE"/>
    <property type="match status" value="1"/>
</dbReference>
<dbReference type="KEGG" id="eba:ebA2148"/>
<feature type="domain" description="CheB-type methylesterase" evidence="5">
    <location>
        <begin position="5"/>
        <end position="194"/>
    </location>
</feature>
<dbReference type="RefSeq" id="WP_011237037.1">
    <property type="nucleotide sequence ID" value="NC_006513.1"/>
</dbReference>
<evidence type="ECO:0000259" key="5">
    <source>
        <dbReference type="PROSITE" id="PS50122"/>
    </source>
</evidence>
<dbReference type="STRING" id="76114.ebA2148"/>
<evidence type="ECO:0000313" key="6">
    <source>
        <dbReference type="EMBL" id="CAI07317.1"/>
    </source>
</evidence>
<dbReference type="Pfam" id="PF01339">
    <property type="entry name" value="CheB_methylest"/>
    <property type="match status" value="1"/>
</dbReference>
<dbReference type="Proteomes" id="UP000006552">
    <property type="component" value="Chromosome"/>
</dbReference>
<name>Q5P5U5_AROAE</name>
<dbReference type="EC" id="3.1.1.61" evidence="2"/>
<keyword evidence="7" id="KW-1185">Reference proteome</keyword>
<feature type="active site" evidence="4">
    <location>
        <position position="17"/>
    </location>
</feature>
<dbReference type="PANTHER" id="PTHR42872:SF6">
    <property type="entry name" value="PROTEIN-GLUTAMATE METHYLESTERASE_PROTEIN-GLUTAMINE GLUTAMINASE"/>
    <property type="match status" value="1"/>
</dbReference>
<evidence type="ECO:0000256" key="4">
    <source>
        <dbReference type="PROSITE-ProRule" id="PRU00050"/>
    </source>
</evidence>
<dbReference type="GO" id="GO:0000156">
    <property type="term" value="F:phosphorelay response regulator activity"/>
    <property type="evidence" value="ECO:0007669"/>
    <property type="project" value="InterPro"/>
</dbReference>
<evidence type="ECO:0000256" key="2">
    <source>
        <dbReference type="ARBA" id="ARBA00039140"/>
    </source>
</evidence>
<dbReference type="GO" id="GO:0008984">
    <property type="term" value="F:protein-glutamate methylesterase activity"/>
    <property type="evidence" value="ECO:0007669"/>
    <property type="project" value="UniProtKB-EC"/>
</dbReference>
<dbReference type="PROSITE" id="PS50122">
    <property type="entry name" value="CHEB"/>
    <property type="match status" value="1"/>
</dbReference>
<feature type="active site" evidence="4">
    <location>
        <position position="44"/>
    </location>
</feature>
<dbReference type="InterPro" id="IPR035909">
    <property type="entry name" value="CheB_C"/>
</dbReference>
<organism evidence="6 7">
    <name type="scientific">Aromatoleum aromaticum (strain DSM 19018 / LMG 30748 / EbN1)</name>
    <name type="common">Azoarcus sp. (strain EbN1)</name>
    <dbReference type="NCBI Taxonomy" id="76114"/>
    <lineage>
        <taxon>Bacteria</taxon>
        <taxon>Pseudomonadati</taxon>
        <taxon>Pseudomonadota</taxon>
        <taxon>Betaproteobacteria</taxon>
        <taxon>Rhodocyclales</taxon>
        <taxon>Rhodocyclaceae</taxon>
        <taxon>Aromatoleum</taxon>
    </lineage>
</organism>
<keyword evidence="4" id="KW-0145">Chemotaxis</keyword>
<accession>Q5P5U5</accession>
<sequence>MSSTSFSHFRVIVIGASAGGVEALCNITRALPENFPAAVFVVLHLSRDSPSMLPDILSRAGPLPANRAVDGEPIRSGRIYVAPPDFHLLIERDQVRMSRGPRENNVRPAIDPLFRSAAIAYGSAVIGVVLTGNLYDGAAGLRSIKLRGGTTVVQDPRDALFPSMPQSALRETEIDHCVPLHEIPRVLVSLAKPLPAGAEVGAPSQGLQPCLPSGPPAVSNPQSRQTNMAKTKNAKTSMATTEIDVVEAKIAEGNADSEALLRQIASPAPYVCPECHGALWEIRDDGLIRFRCRVGHAYTLESLLTEQDEAIEEALWTAVRALEERATLNARMAERIEQQQLSGFVQHFRDRERESTHHAQVVRRLLQGGIDKLAPK</sequence>
<dbReference type="HOGENOM" id="CLU_000445_51_1_4"/>
<reference evidence="6 7" key="1">
    <citation type="journal article" date="2005" name="Arch. Microbiol.">
        <title>The genome sequence of an anaerobic aromatic-degrading denitrifying bacterium, strain EbN1.</title>
        <authorList>
            <person name="Rabus R."/>
            <person name="Kube M."/>
            <person name="Heider J."/>
            <person name="Beck A."/>
            <person name="Heitmann K."/>
            <person name="Widdel F."/>
            <person name="Reinhardt R."/>
        </authorList>
    </citation>
    <scope>NUCLEOTIDE SEQUENCE [LARGE SCALE GENOMIC DNA]</scope>
    <source>
        <strain evidence="6 7">EbN1</strain>
    </source>
</reference>
<protein>
    <recommendedName>
        <fullName evidence="2">protein-glutamate methylesterase</fullName>
        <ecNumber evidence="2">3.1.1.61</ecNumber>
    </recommendedName>
</protein>
<feature type="active site" evidence="4">
    <location>
        <position position="136"/>
    </location>
</feature>
<proteinExistence type="predicted"/>
<dbReference type="EMBL" id="CR555306">
    <property type="protein sequence ID" value="CAI07317.1"/>
    <property type="molecule type" value="Genomic_DNA"/>
</dbReference>